<proteinExistence type="inferred from homology"/>
<feature type="binding site" evidence="9">
    <location>
        <position position="278"/>
    </location>
    <ligand>
        <name>Zn(2+)</name>
        <dbReference type="ChEBI" id="CHEBI:29105"/>
        <note>catalytic</note>
    </ligand>
</feature>
<dbReference type="InterPro" id="IPR001365">
    <property type="entry name" value="A_deaminase_dom"/>
</dbReference>
<dbReference type="PANTHER" id="PTHR11409">
    <property type="entry name" value="ADENOSINE DEAMINASE"/>
    <property type="match status" value="1"/>
</dbReference>
<protein>
    <recommendedName>
        <fullName evidence="1 9">Adenosine deaminase</fullName>
        <ecNumber evidence="1 9">3.5.4.4</ecNumber>
    </recommendedName>
    <alternativeName>
        <fullName evidence="6 9">Adenosine aminohydrolase</fullName>
    </alternativeName>
</protein>
<feature type="domain" description="Adenosine deaminase" evidence="10">
    <location>
        <begin position="7"/>
        <end position="330"/>
    </location>
</feature>
<accession>A0ABS7KWS9</accession>
<evidence type="ECO:0000256" key="3">
    <source>
        <dbReference type="ARBA" id="ARBA00022801"/>
    </source>
</evidence>
<dbReference type="InterPro" id="IPR032466">
    <property type="entry name" value="Metal_Hydrolase"/>
</dbReference>
<dbReference type="HAMAP" id="MF_00540">
    <property type="entry name" value="A_deaminase"/>
    <property type="match status" value="1"/>
</dbReference>
<evidence type="ECO:0000256" key="4">
    <source>
        <dbReference type="ARBA" id="ARBA00022833"/>
    </source>
</evidence>
<evidence type="ECO:0000259" key="10">
    <source>
        <dbReference type="Pfam" id="PF00962"/>
    </source>
</evidence>
<evidence type="ECO:0000313" key="11">
    <source>
        <dbReference type="EMBL" id="MBY0755127.1"/>
    </source>
</evidence>
<keyword evidence="12" id="KW-1185">Reference proteome</keyword>
<dbReference type="InterPro" id="IPR028893">
    <property type="entry name" value="A_deaminase"/>
</dbReference>
<dbReference type="GO" id="GO:0016787">
    <property type="term" value="F:hydrolase activity"/>
    <property type="evidence" value="ECO:0007669"/>
    <property type="project" value="UniProtKB-KW"/>
</dbReference>
<organism evidence="11 12">
    <name type="scientific">Clostridium sardiniense</name>
    <name type="common">Clostridium absonum</name>
    <dbReference type="NCBI Taxonomy" id="29369"/>
    <lineage>
        <taxon>Bacteria</taxon>
        <taxon>Bacillati</taxon>
        <taxon>Bacillota</taxon>
        <taxon>Clostridia</taxon>
        <taxon>Eubacteriales</taxon>
        <taxon>Clostridiaceae</taxon>
        <taxon>Clostridium</taxon>
    </lineage>
</organism>
<feature type="binding site" evidence="9">
    <location>
        <position position="12"/>
    </location>
    <ligand>
        <name>Zn(2+)</name>
        <dbReference type="ChEBI" id="CHEBI:29105"/>
        <note>catalytic</note>
    </ligand>
</feature>
<dbReference type="NCBIfam" id="TIGR01430">
    <property type="entry name" value="aden_deam"/>
    <property type="match status" value="1"/>
</dbReference>
<dbReference type="Pfam" id="PF00962">
    <property type="entry name" value="A_deaminase"/>
    <property type="match status" value="1"/>
</dbReference>
<feature type="binding site" evidence="9">
    <location>
        <position position="170"/>
    </location>
    <ligand>
        <name>substrate</name>
    </ligand>
</feature>
<keyword evidence="4 9" id="KW-0862">Zinc</keyword>
<evidence type="ECO:0000256" key="9">
    <source>
        <dbReference type="HAMAP-Rule" id="MF_00540"/>
    </source>
</evidence>
<evidence type="ECO:0000256" key="8">
    <source>
        <dbReference type="ARBA" id="ARBA00049213"/>
    </source>
</evidence>
<comment type="catalytic activity">
    <reaction evidence="8">
        <text>2'-deoxyadenosine + H2O + H(+) = 2'-deoxyinosine + NH4(+)</text>
        <dbReference type="Rhea" id="RHEA:28190"/>
        <dbReference type="ChEBI" id="CHEBI:15377"/>
        <dbReference type="ChEBI" id="CHEBI:15378"/>
        <dbReference type="ChEBI" id="CHEBI:17256"/>
        <dbReference type="ChEBI" id="CHEBI:28938"/>
        <dbReference type="ChEBI" id="CHEBI:28997"/>
        <dbReference type="EC" id="3.5.4.4"/>
    </reaction>
    <physiologicalReaction direction="left-to-right" evidence="8">
        <dbReference type="Rhea" id="RHEA:28191"/>
    </physiologicalReaction>
</comment>
<dbReference type="SUPFAM" id="SSF51556">
    <property type="entry name" value="Metallo-dependent hydrolases"/>
    <property type="match status" value="1"/>
</dbReference>
<keyword evidence="2 9" id="KW-0479">Metal-binding</keyword>
<dbReference type="EMBL" id="JAIKTU010000004">
    <property type="protein sequence ID" value="MBY0755127.1"/>
    <property type="molecule type" value="Genomic_DNA"/>
</dbReference>
<evidence type="ECO:0000256" key="6">
    <source>
        <dbReference type="ARBA" id="ARBA00031852"/>
    </source>
</evidence>
<feature type="active site" description="Proton donor" evidence="9">
    <location>
        <position position="200"/>
    </location>
</feature>
<evidence type="ECO:0000256" key="1">
    <source>
        <dbReference type="ARBA" id="ARBA00012784"/>
    </source>
</evidence>
<comment type="function">
    <text evidence="9">Catalyzes the hydrolytic deamination of adenosine and 2-deoxyadenosine.</text>
</comment>
<dbReference type="PANTHER" id="PTHR11409:SF43">
    <property type="entry name" value="ADENOSINE DEAMINASE"/>
    <property type="match status" value="1"/>
</dbReference>
<keyword evidence="3 9" id="KW-0378">Hydrolase</keyword>
<dbReference type="RefSeq" id="WP_221860142.1">
    <property type="nucleotide sequence ID" value="NZ_JAIKTU010000004.1"/>
</dbReference>
<comment type="caution">
    <text evidence="11">The sequence shown here is derived from an EMBL/GenBank/DDBJ whole genome shotgun (WGS) entry which is preliminary data.</text>
</comment>
<name>A0ABS7KWS9_CLOSR</name>
<feature type="site" description="Important for catalytic activity" evidence="9">
    <location>
        <position position="221"/>
    </location>
</feature>
<feature type="binding site" evidence="9">
    <location>
        <position position="16"/>
    </location>
    <ligand>
        <name>substrate</name>
    </ligand>
</feature>
<keyword evidence="5 9" id="KW-0546">Nucleotide metabolism</keyword>
<comment type="similarity">
    <text evidence="9">Belongs to the metallo-dependent hydrolases superfamily. Adenosine and AMP deaminases family. Adenosine deaminase subfamily.</text>
</comment>
<dbReference type="Gene3D" id="3.20.20.140">
    <property type="entry name" value="Metal-dependent hydrolases"/>
    <property type="match status" value="1"/>
</dbReference>
<evidence type="ECO:0000313" key="12">
    <source>
        <dbReference type="Proteomes" id="UP001299068"/>
    </source>
</evidence>
<comment type="cofactor">
    <cofactor evidence="9">
        <name>Zn(2+)</name>
        <dbReference type="ChEBI" id="CHEBI:29105"/>
    </cofactor>
    <text evidence="9">Binds 1 zinc ion per subunit.</text>
</comment>
<evidence type="ECO:0000256" key="7">
    <source>
        <dbReference type="ARBA" id="ARBA00047989"/>
    </source>
</evidence>
<comment type="catalytic activity">
    <reaction evidence="7">
        <text>adenosine + H2O + H(+) = inosine + NH4(+)</text>
        <dbReference type="Rhea" id="RHEA:24408"/>
        <dbReference type="ChEBI" id="CHEBI:15377"/>
        <dbReference type="ChEBI" id="CHEBI:15378"/>
        <dbReference type="ChEBI" id="CHEBI:16335"/>
        <dbReference type="ChEBI" id="CHEBI:17596"/>
        <dbReference type="ChEBI" id="CHEBI:28938"/>
        <dbReference type="EC" id="3.5.4.4"/>
    </reaction>
    <physiologicalReaction direction="left-to-right" evidence="7">
        <dbReference type="Rhea" id="RHEA:24409"/>
    </physiologicalReaction>
</comment>
<dbReference type="EC" id="3.5.4.4" evidence="1 9"/>
<dbReference type="InterPro" id="IPR006330">
    <property type="entry name" value="Ado/ade_deaminase"/>
</dbReference>
<dbReference type="Proteomes" id="UP001299068">
    <property type="component" value="Unassembled WGS sequence"/>
</dbReference>
<comment type="caution">
    <text evidence="9">Lacks conserved residue(s) required for the propagation of feature annotation.</text>
</comment>
<gene>
    <name evidence="9" type="primary">add</name>
    <name evidence="11" type="ORF">K5V21_06620</name>
</gene>
<dbReference type="CDD" id="cd01320">
    <property type="entry name" value="ADA"/>
    <property type="match status" value="1"/>
</dbReference>
<feature type="binding site" evidence="9">
    <location>
        <position position="14"/>
    </location>
    <ligand>
        <name>substrate</name>
    </ligand>
</feature>
<reference evidence="11 12" key="1">
    <citation type="journal article" date="2021" name="Cell Host Microbe">
        <title>in vivo commensal control of Clostridioides difficile virulence.</title>
        <authorList>
            <person name="Girinathan B.P."/>
            <person name="Dibenedetto N."/>
            <person name="Worley J.N."/>
            <person name="Peltier J."/>
            <person name="Arrieta-Ortiz M.L."/>
            <person name="Rupa Christinal Immanuel S."/>
            <person name="Lavin R."/>
            <person name="Delaney M.L."/>
            <person name="Cummins C."/>
            <person name="Hoffmann M."/>
            <person name="Luo Y."/>
            <person name="Gonzalez-Escalona N."/>
            <person name="Allard M."/>
            <person name="Onderdonk A.B."/>
            <person name="Gerber G.K."/>
            <person name="Sonenshein A.L."/>
            <person name="Baliga N."/>
            <person name="Dupuy B."/>
            <person name="Bry L."/>
        </authorList>
    </citation>
    <scope>NUCLEOTIDE SEQUENCE [LARGE SCALE GENOMIC DNA]</scope>
    <source>
        <strain evidence="11 12">DSM 599</strain>
    </source>
</reference>
<evidence type="ECO:0000256" key="2">
    <source>
        <dbReference type="ARBA" id="ARBA00022723"/>
    </source>
</evidence>
<feature type="binding site" evidence="9">
    <location>
        <position position="14"/>
    </location>
    <ligand>
        <name>Zn(2+)</name>
        <dbReference type="ChEBI" id="CHEBI:29105"/>
        <note>catalytic</note>
    </ligand>
</feature>
<evidence type="ECO:0000256" key="5">
    <source>
        <dbReference type="ARBA" id="ARBA00023080"/>
    </source>
</evidence>
<feature type="binding site" evidence="9">
    <location>
        <position position="197"/>
    </location>
    <ligand>
        <name>Zn(2+)</name>
        <dbReference type="ChEBI" id="CHEBI:29105"/>
        <note>catalytic</note>
    </ligand>
</feature>
<sequence length="331" mass="37936">MKFENLPKVELHCHLDGCLRVDTVLDIIEKEKIAVDSKEYEEMKKILVVPDDCPSLDEYLKRFDLPVKLMQSRENLKRIAYELIEDVSKENVKYIEIRFAPLFHKEKGMKVPEIIESVIDGLKEGERDFGVKSNLILSLLRHMPVDSVYEVIEGGREFIGKGVVALDLAGGEVEGFAKAFEEPFKLGRKYGYRVTIHAGETGFSRNVKDAIELLGAERIGHAVAIEKDKEVYELVRKKNVTLEMCPKSNVQTKAVKEYEIHPIKKFLDDNLNVNLSTDNRTVSNITLTEECNKIDEIHSLSKEDFKKIYLNSVEGAFCDRDTKEWLLKEIL</sequence>